<keyword evidence="5 8" id="KW-0472">Membrane</keyword>
<accession>A0AA38IQD9</accession>
<dbReference type="Proteomes" id="UP001168821">
    <property type="component" value="Unassembled WGS sequence"/>
</dbReference>
<evidence type="ECO:0000256" key="7">
    <source>
        <dbReference type="ARBA" id="ARBA00023180"/>
    </source>
</evidence>
<evidence type="ECO:0000256" key="2">
    <source>
        <dbReference type="ARBA" id="ARBA00022475"/>
    </source>
</evidence>
<keyword evidence="4 8" id="KW-1133">Transmembrane helix</keyword>
<evidence type="ECO:0000256" key="5">
    <source>
        <dbReference type="ARBA" id="ARBA00023136"/>
    </source>
</evidence>
<keyword evidence="7" id="KW-0325">Glycoprotein</keyword>
<reference evidence="9" key="1">
    <citation type="journal article" date="2023" name="G3 (Bethesda)">
        <title>Whole genome assemblies of Zophobas morio and Tenebrio molitor.</title>
        <authorList>
            <person name="Kaur S."/>
            <person name="Stinson S.A."/>
            <person name="diCenzo G.C."/>
        </authorList>
    </citation>
    <scope>NUCLEOTIDE SEQUENCE</scope>
    <source>
        <strain evidence="9">QUZm001</strain>
    </source>
</reference>
<evidence type="ECO:0000256" key="8">
    <source>
        <dbReference type="SAM" id="Phobius"/>
    </source>
</evidence>
<evidence type="ECO:0008006" key="11">
    <source>
        <dbReference type="Google" id="ProtNLM"/>
    </source>
</evidence>
<dbReference type="AlphaFoldDB" id="A0AA38IQD9"/>
<evidence type="ECO:0000256" key="6">
    <source>
        <dbReference type="ARBA" id="ARBA00023170"/>
    </source>
</evidence>
<keyword evidence="6" id="KW-0675">Receptor</keyword>
<organism evidence="9 10">
    <name type="scientific">Zophobas morio</name>
    <dbReference type="NCBI Taxonomy" id="2755281"/>
    <lineage>
        <taxon>Eukaryota</taxon>
        <taxon>Metazoa</taxon>
        <taxon>Ecdysozoa</taxon>
        <taxon>Arthropoda</taxon>
        <taxon>Hexapoda</taxon>
        <taxon>Insecta</taxon>
        <taxon>Pterygota</taxon>
        <taxon>Neoptera</taxon>
        <taxon>Endopterygota</taxon>
        <taxon>Coleoptera</taxon>
        <taxon>Polyphaga</taxon>
        <taxon>Cucujiformia</taxon>
        <taxon>Tenebrionidae</taxon>
        <taxon>Zophobas</taxon>
    </lineage>
</organism>
<dbReference type="PANTHER" id="PTHR42643">
    <property type="entry name" value="IONOTROPIC RECEPTOR 20A-RELATED"/>
    <property type="match status" value="1"/>
</dbReference>
<dbReference type="InterPro" id="IPR052192">
    <property type="entry name" value="Insect_Ionotropic_Sensory_Rcpt"/>
</dbReference>
<keyword evidence="10" id="KW-1185">Reference proteome</keyword>
<keyword evidence="3 8" id="KW-0812">Transmembrane</keyword>
<evidence type="ECO:0000313" key="10">
    <source>
        <dbReference type="Proteomes" id="UP001168821"/>
    </source>
</evidence>
<evidence type="ECO:0000256" key="4">
    <source>
        <dbReference type="ARBA" id="ARBA00022989"/>
    </source>
</evidence>
<name>A0AA38IQD9_9CUCU</name>
<dbReference type="EMBL" id="JALNTZ010000002">
    <property type="protein sequence ID" value="KAJ3661230.1"/>
    <property type="molecule type" value="Genomic_DNA"/>
</dbReference>
<evidence type="ECO:0000256" key="1">
    <source>
        <dbReference type="ARBA" id="ARBA00004651"/>
    </source>
</evidence>
<gene>
    <name evidence="9" type="ORF">Zmor_005636</name>
</gene>
<feature type="transmembrane region" description="Helical" evidence="8">
    <location>
        <begin position="374"/>
        <end position="392"/>
    </location>
</feature>
<feature type="transmembrane region" description="Helical" evidence="8">
    <location>
        <begin position="569"/>
        <end position="589"/>
    </location>
</feature>
<protein>
    <recommendedName>
        <fullName evidence="11">Ionotropic receptor</fullName>
    </recommendedName>
</protein>
<comment type="subcellular location">
    <subcellularLocation>
        <location evidence="1">Cell membrane</location>
        <topology evidence="1">Multi-pass membrane protein</topology>
    </subcellularLocation>
</comment>
<dbReference type="PANTHER" id="PTHR42643:SF36">
    <property type="entry name" value="IONOTROPIC RECEPTOR 84A"/>
    <property type="match status" value="1"/>
</dbReference>
<proteinExistence type="predicted"/>
<keyword evidence="2" id="KW-1003">Cell membrane</keyword>
<evidence type="ECO:0000313" key="9">
    <source>
        <dbReference type="EMBL" id="KAJ3661230.1"/>
    </source>
</evidence>
<dbReference type="SUPFAM" id="SSF53850">
    <property type="entry name" value="Periplasmic binding protein-like II"/>
    <property type="match status" value="1"/>
</dbReference>
<evidence type="ECO:0000256" key="3">
    <source>
        <dbReference type="ARBA" id="ARBA00022692"/>
    </source>
</evidence>
<dbReference type="GO" id="GO:0005886">
    <property type="term" value="C:plasma membrane"/>
    <property type="evidence" value="ECO:0007669"/>
    <property type="project" value="UniProtKB-SubCell"/>
</dbReference>
<sequence>MLQPDVRIAAERMAVTRLFAITLTIVPCLGNVLLPQEQVDELEKCIHGIVEEYFGGRNVAYFFENEKNRFVPKFDRVLIDTRMKTSLKLPFKNLVFFVDDENGVVANFDYLKKNDLWDASSSPRQKYLVVAKNGTNLTKISEVFLVHDILNFVVAIKDGHDLNIYQWKGHFCSLGSKITYLGTCGAKFAKIGNNIFSGCRLKTLILHKDNMFPFVRDIKSQKPGLFVDILNVVAQNSNFTMSHLMATKNETSNFLENGETVSYERLLTQRKVDVFAAVHTLDFQKFLTKMDFSILFYDTENFWVVPKSEQSSLNMVLQLLSVRVEVALAAVVLVSYLTCYLADKSLGGKPVQMLWFWGTLIENTRRIAFKSKSATIIVSAFMYLSLVLAVFYKAKLSCQLTRLWYDEGIDTMEELLASDFVLYAKKSTKELLKTTMDYDPVARALYEKIHHSPPKLFYDSLLKTLIKYRNLSTTIDNNMWKILERKAGDYLNVVKLPNYLSPRKSVFVMRKGHPLRETMNRVLHRLKEAGLLNKFIGSLYDPSILVDVGVEDQVQEVVPLNLDDLEGIFYIYLIMMGISSVVFVVEVVLGRLKPIKKPKFVFMQ</sequence>
<comment type="caution">
    <text evidence="9">The sequence shown here is derived from an EMBL/GenBank/DDBJ whole genome shotgun (WGS) entry which is preliminary data.</text>
</comment>